<keyword evidence="1" id="KW-0479">Metal-binding</keyword>
<dbReference type="SUPFAM" id="SSF53092">
    <property type="entry name" value="Creatinase/prolidase N-terminal domain"/>
    <property type="match status" value="1"/>
</dbReference>
<keyword evidence="6" id="KW-1185">Reference proteome</keyword>
<dbReference type="Gene3D" id="3.90.230.10">
    <property type="entry name" value="Creatinase/methionine aminopeptidase superfamily"/>
    <property type="match status" value="1"/>
</dbReference>
<dbReference type="PROSITE" id="PS00491">
    <property type="entry name" value="PROLINE_PEPTIDASE"/>
    <property type="match status" value="1"/>
</dbReference>
<dbReference type="CDD" id="cd01092">
    <property type="entry name" value="APP-like"/>
    <property type="match status" value="1"/>
</dbReference>
<sequence>MEKIRIQQIREKLNELKLDGIFITNQYNRRYMTGFTGSAGYVLITAKEAVLFSDFRYKSQAPQQAKDFEFVELGRTSPLNTVKLKLDEFGVQNLGFEQNDVNFAFYTKLTKEFEGTALVPTDLAVETLRMIKDESELKIMQQAADIADHAFSHIVNFIKPGLSEKEIALELEYVMRKNGAASSSFDIIVASGERSALPHGIASERIVQNNEFVKLDFGAIFNGYCSDITRTVFVGTPSEKHKEIYSVVLESQLNALNNLKAGITGKEGDALSRDVIAKHGYGDLFGHGLGHSLGLEVHESPRLSPMSDEVLKPNMVLTVEPGIYVPDFGGVRIEDDVVITESGIHNLTHSTKEFIIIN</sequence>
<proteinExistence type="predicted"/>
<protein>
    <submittedName>
        <fullName evidence="5">Xaa-Pro peptidase family protein</fullName>
    </submittedName>
</protein>
<dbReference type="EMBL" id="JAVAMP010000009">
    <property type="protein sequence ID" value="MDP5275681.1"/>
    <property type="molecule type" value="Genomic_DNA"/>
</dbReference>
<dbReference type="InterPro" id="IPR001131">
    <property type="entry name" value="Peptidase_M24B_aminopep-P_CS"/>
</dbReference>
<dbReference type="Gene3D" id="3.40.350.10">
    <property type="entry name" value="Creatinase/prolidase N-terminal domain"/>
    <property type="match status" value="1"/>
</dbReference>
<dbReference type="RefSeq" id="WP_305992991.1">
    <property type="nucleotide sequence ID" value="NZ_JAVAMP010000009.1"/>
</dbReference>
<dbReference type="Proteomes" id="UP001231941">
    <property type="component" value="Unassembled WGS sequence"/>
</dbReference>
<reference evidence="5 6" key="1">
    <citation type="submission" date="2023-08" db="EMBL/GenBank/DDBJ databases">
        <authorList>
            <person name="Park J.-S."/>
        </authorList>
    </citation>
    <scope>NUCLEOTIDE SEQUENCE [LARGE SCALE GENOMIC DNA]</scope>
    <source>
        <strain evidence="5 6">2205SS18-9</strain>
    </source>
</reference>
<accession>A0ABT9J240</accession>
<evidence type="ECO:0000313" key="6">
    <source>
        <dbReference type="Proteomes" id="UP001231941"/>
    </source>
</evidence>
<dbReference type="InterPro" id="IPR036005">
    <property type="entry name" value="Creatinase/aminopeptidase-like"/>
</dbReference>
<dbReference type="Pfam" id="PF01321">
    <property type="entry name" value="Creatinase_N"/>
    <property type="match status" value="1"/>
</dbReference>
<dbReference type="InterPro" id="IPR000587">
    <property type="entry name" value="Creatinase_N"/>
</dbReference>
<evidence type="ECO:0000259" key="3">
    <source>
        <dbReference type="Pfam" id="PF00557"/>
    </source>
</evidence>
<dbReference type="InterPro" id="IPR000994">
    <property type="entry name" value="Pept_M24"/>
</dbReference>
<dbReference type="PANTHER" id="PTHR46112">
    <property type="entry name" value="AMINOPEPTIDASE"/>
    <property type="match status" value="1"/>
</dbReference>
<name>A0ABT9J240_9BACL</name>
<keyword evidence="2" id="KW-0378">Hydrolase</keyword>
<organism evidence="5 6">
    <name type="scientific">Chengkuizengella axinellae</name>
    <dbReference type="NCBI Taxonomy" id="3064388"/>
    <lineage>
        <taxon>Bacteria</taxon>
        <taxon>Bacillati</taxon>
        <taxon>Bacillota</taxon>
        <taxon>Bacilli</taxon>
        <taxon>Bacillales</taxon>
        <taxon>Paenibacillaceae</taxon>
        <taxon>Chengkuizengella</taxon>
    </lineage>
</organism>
<gene>
    <name evidence="5" type="ORF">Q5Y73_16345</name>
</gene>
<dbReference type="PANTHER" id="PTHR46112:SF3">
    <property type="entry name" value="AMINOPEPTIDASE YPDF"/>
    <property type="match status" value="1"/>
</dbReference>
<evidence type="ECO:0000259" key="4">
    <source>
        <dbReference type="Pfam" id="PF01321"/>
    </source>
</evidence>
<comment type="caution">
    <text evidence="5">The sequence shown here is derived from an EMBL/GenBank/DDBJ whole genome shotgun (WGS) entry which is preliminary data.</text>
</comment>
<dbReference type="InterPro" id="IPR029149">
    <property type="entry name" value="Creatin/AminoP/Spt16_N"/>
</dbReference>
<evidence type="ECO:0000256" key="1">
    <source>
        <dbReference type="ARBA" id="ARBA00022723"/>
    </source>
</evidence>
<dbReference type="SUPFAM" id="SSF55920">
    <property type="entry name" value="Creatinase/aminopeptidase"/>
    <property type="match status" value="1"/>
</dbReference>
<dbReference type="Pfam" id="PF00557">
    <property type="entry name" value="Peptidase_M24"/>
    <property type="match status" value="1"/>
</dbReference>
<evidence type="ECO:0000313" key="5">
    <source>
        <dbReference type="EMBL" id="MDP5275681.1"/>
    </source>
</evidence>
<feature type="domain" description="Peptidase M24" evidence="3">
    <location>
        <begin position="139"/>
        <end position="341"/>
    </location>
</feature>
<dbReference type="InterPro" id="IPR001714">
    <property type="entry name" value="Pept_M24_MAP"/>
</dbReference>
<dbReference type="PRINTS" id="PR00599">
    <property type="entry name" value="MAPEPTIDASE"/>
</dbReference>
<feature type="domain" description="Creatinase N-terminal" evidence="4">
    <location>
        <begin position="5"/>
        <end position="131"/>
    </location>
</feature>
<evidence type="ECO:0000256" key="2">
    <source>
        <dbReference type="ARBA" id="ARBA00022801"/>
    </source>
</evidence>
<dbReference type="InterPro" id="IPR050659">
    <property type="entry name" value="Peptidase_M24B"/>
</dbReference>